<dbReference type="InterPro" id="IPR043502">
    <property type="entry name" value="DNA/RNA_pol_sf"/>
</dbReference>
<feature type="compositionally biased region" description="Low complexity" evidence="1">
    <location>
        <begin position="190"/>
        <end position="208"/>
    </location>
</feature>
<reference evidence="2 3" key="1">
    <citation type="submission" date="2022-05" db="EMBL/GenBank/DDBJ databases">
        <authorList>
            <consortium name="Genoscope - CEA"/>
            <person name="William W."/>
        </authorList>
    </citation>
    <scope>NUCLEOTIDE SEQUENCE [LARGE SCALE GENOMIC DNA]</scope>
</reference>
<dbReference type="EMBL" id="CALNXK010000046">
    <property type="protein sequence ID" value="CAH3129044.1"/>
    <property type="molecule type" value="Genomic_DNA"/>
</dbReference>
<protein>
    <submittedName>
        <fullName evidence="2">Uncharacterized protein</fullName>
    </submittedName>
</protein>
<organism evidence="2 3">
    <name type="scientific">Porites lobata</name>
    <dbReference type="NCBI Taxonomy" id="104759"/>
    <lineage>
        <taxon>Eukaryota</taxon>
        <taxon>Metazoa</taxon>
        <taxon>Cnidaria</taxon>
        <taxon>Anthozoa</taxon>
        <taxon>Hexacorallia</taxon>
        <taxon>Scleractinia</taxon>
        <taxon>Fungiina</taxon>
        <taxon>Poritidae</taxon>
        <taxon>Porites</taxon>
    </lineage>
</organism>
<evidence type="ECO:0000256" key="1">
    <source>
        <dbReference type="SAM" id="MobiDB-lite"/>
    </source>
</evidence>
<dbReference type="Gene3D" id="3.10.10.10">
    <property type="entry name" value="HIV Type 1 Reverse Transcriptase, subunit A, domain 1"/>
    <property type="match status" value="1"/>
</dbReference>
<evidence type="ECO:0000313" key="2">
    <source>
        <dbReference type="EMBL" id="CAH3129044.1"/>
    </source>
</evidence>
<accession>A0ABN8P3Q8</accession>
<comment type="caution">
    <text evidence="2">The sequence shown here is derived from an EMBL/GenBank/DDBJ whole genome shotgun (WGS) entry which is preliminary data.</text>
</comment>
<dbReference type="Proteomes" id="UP001159405">
    <property type="component" value="Unassembled WGS sequence"/>
</dbReference>
<gene>
    <name evidence="2" type="ORF">PLOB_00033915</name>
</gene>
<feature type="region of interest" description="Disordered" evidence="1">
    <location>
        <begin position="189"/>
        <end position="208"/>
    </location>
</feature>
<dbReference type="SUPFAM" id="SSF56672">
    <property type="entry name" value="DNA/RNA polymerases"/>
    <property type="match status" value="1"/>
</dbReference>
<sequence length="208" mass="23079">MDPQALTKQRSTRPRRLPQYAGDKLVELQEKFDHLEQLGVFQRPEDFTLDVVEYLNPSFLVKKPNGGSRLVTAFADLGRYNLTSAFYQIPLAKESMKYCGVANPFKGVRVYVRSVMGMPGSETSLKEVMCRVLGPLLQGGSEAKIADNLYCGGNTPQELLHNWKRVKTIISPKTTTILGWIWNASSLSASPTVLTPSPRSSSRTLSLA</sequence>
<keyword evidence="3" id="KW-1185">Reference proteome</keyword>
<name>A0ABN8P3Q8_9CNID</name>
<evidence type="ECO:0000313" key="3">
    <source>
        <dbReference type="Proteomes" id="UP001159405"/>
    </source>
</evidence>
<proteinExistence type="predicted"/>